<keyword evidence="5" id="KW-0029">Amino-acid transport</keyword>
<evidence type="ECO:0000256" key="1">
    <source>
        <dbReference type="ARBA" id="ARBA00005417"/>
    </source>
</evidence>
<dbReference type="SMART" id="SM00382">
    <property type="entry name" value="AAA"/>
    <property type="match status" value="1"/>
</dbReference>
<protein>
    <submittedName>
        <fullName evidence="7">ABC transporter ATP-binding protein</fullName>
    </submittedName>
</protein>
<evidence type="ECO:0000313" key="8">
    <source>
        <dbReference type="Proteomes" id="UP000315395"/>
    </source>
</evidence>
<evidence type="ECO:0000259" key="6">
    <source>
        <dbReference type="PROSITE" id="PS50893"/>
    </source>
</evidence>
<dbReference type="InterPro" id="IPR003439">
    <property type="entry name" value="ABC_transporter-like_ATP-bd"/>
</dbReference>
<dbReference type="PANTHER" id="PTHR43820:SF2">
    <property type="entry name" value="ABC TRANSPORTER ATP-BINDING PROTEIN"/>
    <property type="match status" value="1"/>
</dbReference>
<evidence type="ECO:0000256" key="5">
    <source>
        <dbReference type="ARBA" id="ARBA00022970"/>
    </source>
</evidence>
<dbReference type="GO" id="GO:0015658">
    <property type="term" value="F:branched-chain amino acid transmembrane transporter activity"/>
    <property type="evidence" value="ECO:0007669"/>
    <property type="project" value="TreeGrafter"/>
</dbReference>
<dbReference type="OrthoDB" id="9805514at2"/>
<dbReference type="PROSITE" id="PS00211">
    <property type="entry name" value="ABC_TRANSPORTER_1"/>
    <property type="match status" value="1"/>
</dbReference>
<keyword evidence="3" id="KW-0547">Nucleotide-binding</keyword>
<proteinExistence type="inferred from homology"/>
<evidence type="ECO:0000313" key="7">
    <source>
        <dbReference type="EMBL" id="QDO90249.1"/>
    </source>
</evidence>
<keyword evidence="2" id="KW-0813">Transport</keyword>
<evidence type="ECO:0000256" key="3">
    <source>
        <dbReference type="ARBA" id="ARBA00022741"/>
    </source>
</evidence>
<accession>A0A516GFE9</accession>
<comment type="similarity">
    <text evidence="1">Belongs to the ABC transporter superfamily.</text>
</comment>
<dbReference type="InterPro" id="IPR052156">
    <property type="entry name" value="BCAA_Transport_ATP-bd_LivF"/>
</dbReference>
<keyword evidence="4 7" id="KW-0067">ATP-binding</keyword>
<feature type="domain" description="ABC transporter" evidence="6">
    <location>
        <begin position="1"/>
        <end position="214"/>
    </location>
</feature>
<dbReference type="SUPFAM" id="SSF52540">
    <property type="entry name" value="P-loop containing nucleoside triphosphate hydrolases"/>
    <property type="match status" value="1"/>
</dbReference>
<keyword evidence="8" id="KW-1185">Reference proteome</keyword>
<dbReference type="AlphaFoldDB" id="A0A516GFE9"/>
<dbReference type="GO" id="GO:0015807">
    <property type="term" value="P:L-amino acid transport"/>
    <property type="evidence" value="ECO:0007669"/>
    <property type="project" value="TreeGrafter"/>
</dbReference>
<dbReference type="InterPro" id="IPR003593">
    <property type="entry name" value="AAA+_ATPase"/>
</dbReference>
<dbReference type="PANTHER" id="PTHR43820">
    <property type="entry name" value="HIGH-AFFINITY BRANCHED-CHAIN AMINO ACID TRANSPORT ATP-BINDING PROTEIN LIVF"/>
    <property type="match status" value="1"/>
</dbReference>
<dbReference type="Pfam" id="PF00005">
    <property type="entry name" value="ABC_tran"/>
    <property type="match status" value="1"/>
</dbReference>
<dbReference type="CDD" id="cd03224">
    <property type="entry name" value="ABC_TM1139_LivF_branched"/>
    <property type="match status" value="1"/>
</dbReference>
<gene>
    <name evidence="7" type="ORF">FNH13_06310</name>
</gene>
<dbReference type="Proteomes" id="UP000315395">
    <property type="component" value="Chromosome"/>
</dbReference>
<dbReference type="GO" id="GO:0005524">
    <property type="term" value="F:ATP binding"/>
    <property type="evidence" value="ECO:0007669"/>
    <property type="project" value="UniProtKB-KW"/>
</dbReference>
<reference evidence="7 8" key="1">
    <citation type="submission" date="2019-07" db="EMBL/GenBank/DDBJ databases">
        <title>complete genome sequencing of Ornithinimicrobium sp. H23M54.</title>
        <authorList>
            <person name="Bae J.-W."/>
            <person name="Lee S.-Y."/>
        </authorList>
    </citation>
    <scope>NUCLEOTIDE SEQUENCE [LARGE SCALE GENOMIC DNA]</scope>
    <source>
        <strain evidence="7 8">H23M54</strain>
    </source>
</reference>
<dbReference type="InterPro" id="IPR017871">
    <property type="entry name" value="ABC_transporter-like_CS"/>
</dbReference>
<dbReference type="InterPro" id="IPR027417">
    <property type="entry name" value="P-loop_NTPase"/>
</dbReference>
<dbReference type="GO" id="GO:0016887">
    <property type="term" value="F:ATP hydrolysis activity"/>
    <property type="evidence" value="ECO:0007669"/>
    <property type="project" value="InterPro"/>
</dbReference>
<evidence type="ECO:0000256" key="4">
    <source>
        <dbReference type="ARBA" id="ARBA00022840"/>
    </source>
</evidence>
<dbReference type="KEGG" id="orz:FNH13_06310"/>
<organism evidence="7 8">
    <name type="scientific">Ornithinimicrobium ciconiae</name>
    <dbReference type="NCBI Taxonomy" id="2594265"/>
    <lineage>
        <taxon>Bacteria</taxon>
        <taxon>Bacillati</taxon>
        <taxon>Actinomycetota</taxon>
        <taxon>Actinomycetes</taxon>
        <taxon>Micrococcales</taxon>
        <taxon>Ornithinimicrobiaceae</taxon>
        <taxon>Ornithinimicrobium</taxon>
    </lineage>
</organism>
<dbReference type="Gene3D" id="3.40.50.300">
    <property type="entry name" value="P-loop containing nucleotide triphosphate hydrolases"/>
    <property type="match status" value="1"/>
</dbReference>
<evidence type="ECO:0000256" key="2">
    <source>
        <dbReference type="ARBA" id="ARBA00022448"/>
    </source>
</evidence>
<dbReference type="EMBL" id="CP041616">
    <property type="protein sequence ID" value="QDO90249.1"/>
    <property type="molecule type" value="Genomic_DNA"/>
</dbReference>
<dbReference type="PROSITE" id="PS50893">
    <property type="entry name" value="ABC_TRANSPORTER_2"/>
    <property type="match status" value="1"/>
</dbReference>
<name>A0A516GFE9_9MICO</name>
<sequence>MSVSAGSVTALLGRNGMGKTTTIRAIMGLLPQTSGAIRLAGQDITHLPSHRRARLGIGLVPEARQAFRSLTVKEHLEMAYRPAANGSPGWNTARLMDLFPVLRRRSGAMGNKLSGGEQQLLVIARALSTNPQLLLLDEPTEGLAPAVVQEVGDLVRRLLVEEDAPAVLLVEQNLRFALQVADRAVVLVKGDVAFDGTAAALAEDVERQQQLIGLGVG</sequence>